<organism evidence="1 2">
    <name type="scientific">Halopseudomonas laoshanensis</name>
    <dbReference type="NCBI Taxonomy" id="2268758"/>
    <lineage>
        <taxon>Bacteria</taxon>
        <taxon>Pseudomonadati</taxon>
        <taxon>Pseudomonadota</taxon>
        <taxon>Gammaproteobacteria</taxon>
        <taxon>Pseudomonadales</taxon>
        <taxon>Pseudomonadaceae</taxon>
        <taxon>Halopseudomonas</taxon>
    </lineage>
</organism>
<gene>
    <name evidence="1" type="ORF">DT594_03230</name>
</gene>
<dbReference type="RefSeq" id="WP_149331346.1">
    <property type="nucleotide sequence ID" value="NZ_QOVF01000001.1"/>
</dbReference>
<sequence>MIDWIEANQAVLSVCVSLATLLVWVIYAQLLYSGFRRQRTPRVIINRGRKRDLDALCIISNMSQEAIYVEYIIATLKTSLGTVTMDVTDFERDPTEEREDEEGDRQTVAVTPEDIRENTRQGPLLSGEFMHIGTFNDLVRRMARQAEIPMQGHRPEGDIQLESLTIEVVALYGPEPKPVSASRDFSIDSNKSGGTLTPTSWRTRQGISFLQRRRLCKMVDKMNETNFFMTSTVRLDKR</sequence>
<reference evidence="1 2" key="1">
    <citation type="submission" date="2018-07" db="EMBL/GenBank/DDBJ databases">
        <title>Pseudomonas laoshanensis sp. nov., isolated from soil.</title>
        <authorList>
            <person name="Sun J."/>
            <person name="Yu L."/>
            <person name="Wang M."/>
            <person name="Zhang C."/>
        </authorList>
    </citation>
    <scope>NUCLEOTIDE SEQUENCE [LARGE SCALE GENOMIC DNA]</scope>
    <source>
        <strain evidence="1 2">Y22</strain>
    </source>
</reference>
<evidence type="ECO:0000313" key="2">
    <source>
        <dbReference type="Proteomes" id="UP000463138"/>
    </source>
</evidence>
<comment type="caution">
    <text evidence="1">The sequence shown here is derived from an EMBL/GenBank/DDBJ whole genome shotgun (WGS) entry which is preliminary data.</text>
</comment>
<accession>A0A7V7GVW7</accession>
<dbReference type="EMBL" id="QOVF01000001">
    <property type="protein sequence ID" value="KAA0696378.1"/>
    <property type="molecule type" value="Genomic_DNA"/>
</dbReference>
<dbReference type="Proteomes" id="UP000463138">
    <property type="component" value="Unassembled WGS sequence"/>
</dbReference>
<name>A0A7V7GVW7_9GAMM</name>
<proteinExistence type="predicted"/>
<evidence type="ECO:0000313" key="1">
    <source>
        <dbReference type="EMBL" id="KAA0696378.1"/>
    </source>
</evidence>
<keyword evidence="2" id="KW-1185">Reference proteome</keyword>
<protein>
    <submittedName>
        <fullName evidence="1">Uncharacterized protein</fullName>
    </submittedName>
</protein>
<dbReference type="OrthoDB" id="6181469at2"/>
<dbReference type="AlphaFoldDB" id="A0A7V7GVW7"/>